<evidence type="ECO:0000313" key="2">
    <source>
        <dbReference type="EMBL" id="RCK57363.1"/>
    </source>
</evidence>
<feature type="compositionally biased region" description="Basic residues" evidence="1">
    <location>
        <begin position="79"/>
        <end position="88"/>
    </location>
</feature>
<evidence type="ECO:0000256" key="1">
    <source>
        <dbReference type="SAM" id="MobiDB-lite"/>
    </source>
</evidence>
<keyword evidence="3" id="KW-1185">Reference proteome</keyword>
<evidence type="ECO:0000313" key="3">
    <source>
        <dbReference type="Proteomes" id="UP000253472"/>
    </source>
</evidence>
<organism evidence="2 3">
    <name type="scientific">Candida viswanathii</name>
    <dbReference type="NCBI Taxonomy" id="5486"/>
    <lineage>
        <taxon>Eukaryota</taxon>
        <taxon>Fungi</taxon>
        <taxon>Dikarya</taxon>
        <taxon>Ascomycota</taxon>
        <taxon>Saccharomycotina</taxon>
        <taxon>Pichiomycetes</taxon>
        <taxon>Debaryomycetaceae</taxon>
        <taxon>Candida/Lodderomyces clade</taxon>
        <taxon>Candida</taxon>
    </lineage>
</organism>
<reference evidence="2 3" key="1">
    <citation type="submission" date="2018-06" db="EMBL/GenBank/DDBJ databases">
        <title>Whole genome sequencing of Candida tropicalis (genome annotated by CSBL at Korea University).</title>
        <authorList>
            <person name="Ahn J."/>
        </authorList>
    </citation>
    <scope>NUCLEOTIDE SEQUENCE [LARGE SCALE GENOMIC DNA]</scope>
    <source>
        <strain evidence="2 3">ATCC 20962</strain>
    </source>
</reference>
<gene>
    <name evidence="2" type="primary">RMD9_1</name>
    <name evidence="2" type="ORF">Cantr_06138</name>
</gene>
<dbReference type="OrthoDB" id="4081443at2759"/>
<protein>
    <submittedName>
        <fullName evidence="2">Protein RMD9, mitochondrial</fullName>
    </submittedName>
</protein>
<name>A0A367XUQ9_9ASCO</name>
<proteinExistence type="predicted"/>
<dbReference type="Proteomes" id="UP000253472">
    <property type="component" value="Unassembled WGS sequence"/>
</dbReference>
<dbReference type="AlphaFoldDB" id="A0A367XUQ9"/>
<accession>A0A367XUQ9</accession>
<feature type="region of interest" description="Disordered" evidence="1">
    <location>
        <begin position="52"/>
        <end position="92"/>
    </location>
</feature>
<comment type="caution">
    <text evidence="2">The sequence shown here is derived from an EMBL/GenBank/DDBJ whole genome shotgun (WGS) entry which is preliminary data.</text>
</comment>
<feature type="compositionally biased region" description="Low complexity" evidence="1">
    <location>
        <begin position="55"/>
        <end position="70"/>
    </location>
</feature>
<sequence>MFRLIASNAQQGFKPSLLLKVKHAKNTTKFASATQPAPVDSNNNTLINYQIRNKSTATRSTPPPTRSSIPEDASYQPKYRNRKPRNYKPARQSDYDYQHFVSKSFEEIQQYQTRLQEGTFKSEISEQELFRYATDIYNGTINLRRKRLGKTRNRDRDEKDAFVEDLAYQTAILSLAELIISGELNHALSARSLFKVFGTLLQFKLNTEVLNLWETGVNSEQGKLFLSHPVLSVVIQVGYETKRFNYDEIKQIYDMSVVPNEPVHPFLSDRIGQVAISEGDHARGLDALESMMTLYEKNPNEESVLGGLAQLHLSFIGHCKDIAIAKRFFEKAITPGGLPYVVALKSPYMVSFFENCSAAGDSMEEIIDLWARISRHYEQEGHALFSKNASICNGLFKVFFTKYPEPTPEAKELLHLIFRINPPANEILSNTLISNMPWEDKEFFQEIAQSYDRYGIDKTMVCHRIILKQAGHIEFSNEEILDLWNQLLRKLDDQEYFYIANADWSALRAATMFSDKFKEQRTPLYLSILKTYKDYMQHDYAAKRFLRNWIKDPSAYKSISKISTESNPTFEGEIKIEVPEFKNLRRNISYREATKEIIDSTPLLID</sequence>
<dbReference type="STRING" id="5486.A0A367XUQ9"/>
<dbReference type="EMBL" id="QLNQ01000028">
    <property type="protein sequence ID" value="RCK57363.1"/>
    <property type="molecule type" value="Genomic_DNA"/>
</dbReference>